<reference evidence="2" key="2">
    <citation type="submission" date="2018-05" db="EMBL/GenBank/DDBJ databases">
        <title>OpunRS2 (Oryza punctata Reference Sequence Version 2).</title>
        <authorList>
            <person name="Zhang J."/>
            <person name="Kudrna D."/>
            <person name="Lee S."/>
            <person name="Talag J."/>
            <person name="Welchert J."/>
            <person name="Wing R.A."/>
        </authorList>
    </citation>
    <scope>NUCLEOTIDE SEQUENCE [LARGE SCALE GENOMIC DNA]</scope>
</reference>
<sequence length="278" mass="31151">MPMRKISSVHQLRSIVWQSDPIVDFDFRIADDVSLENARALWQAVSNEGGNGRLYNLPVLRGKDEAMKLVHDKLLRLRVWMEHVDGQLALLEEEIHLLEGLLDAGGPFLPPTYDPVMLDGPQAFMDIDQIGDHQDVDDHIAHIQQLYQDASPDDPRPPGAYYSQQQCEAREVRDRREMIRFNVKYLRIKTNGLLALKKSVTRGIADLEKFMSARTHLGSGNADYVGFLDVEVYAGAPHDDDGGDEDAADLDGEEDDGGEDTSDEDTDGEDTSDEDTDE</sequence>
<dbReference type="Gramene" id="OPUNC04G27020.1">
    <property type="protein sequence ID" value="OPUNC04G27020.1"/>
    <property type="gene ID" value="OPUNC04G27020"/>
</dbReference>
<protein>
    <submittedName>
        <fullName evidence="2">Uncharacterized protein</fullName>
    </submittedName>
</protein>
<dbReference type="EnsemblPlants" id="OPUNC04G27020.1">
    <property type="protein sequence ID" value="OPUNC04G27020.1"/>
    <property type="gene ID" value="OPUNC04G27020"/>
</dbReference>
<keyword evidence="3" id="KW-1185">Reference proteome</keyword>
<proteinExistence type="predicted"/>
<dbReference type="Proteomes" id="UP000026962">
    <property type="component" value="Chromosome 4"/>
</dbReference>
<evidence type="ECO:0000256" key="1">
    <source>
        <dbReference type="SAM" id="MobiDB-lite"/>
    </source>
</evidence>
<accession>A0A0E0KWR5</accession>
<feature type="compositionally biased region" description="Acidic residues" evidence="1">
    <location>
        <begin position="241"/>
        <end position="278"/>
    </location>
</feature>
<evidence type="ECO:0000313" key="3">
    <source>
        <dbReference type="Proteomes" id="UP000026962"/>
    </source>
</evidence>
<dbReference type="AlphaFoldDB" id="A0A0E0KWR5"/>
<organism evidence="2">
    <name type="scientific">Oryza punctata</name>
    <name type="common">Red rice</name>
    <dbReference type="NCBI Taxonomy" id="4537"/>
    <lineage>
        <taxon>Eukaryota</taxon>
        <taxon>Viridiplantae</taxon>
        <taxon>Streptophyta</taxon>
        <taxon>Embryophyta</taxon>
        <taxon>Tracheophyta</taxon>
        <taxon>Spermatophyta</taxon>
        <taxon>Magnoliopsida</taxon>
        <taxon>Liliopsida</taxon>
        <taxon>Poales</taxon>
        <taxon>Poaceae</taxon>
        <taxon>BOP clade</taxon>
        <taxon>Oryzoideae</taxon>
        <taxon>Oryzeae</taxon>
        <taxon>Oryzinae</taxon>
        <taxon>Oryza</taxon>
    </lineage>
</organism>
<dbReference type="HOGENOM" id="CLU_1112816_0_0_1"/>
<feature type="region of interest" description="Disordered" evidence="1">
    <location>
        <begin position="235"/>
        <end position="278"/>
    </location>
</feature>
<evidence type="ECO:0000313" key="2">
    <source>
        <dbReference type="EnsemblPlants" id="OPUNC04G27020.1"/>
    </source>
</evidence>
<reference evidence="2" key="1">
    <citation type="submission" date="2015-04" db="UniProtKB">
        <authorList>
            <consortium name="EnsemblPlants"/>
        </authorList>
    </citation>
    <scope>IDENTIFICATION</scope>
</reference>
<dbReference type="OMA" id="HIPARHE"/>
<name>A0A0E0KWR5_ORYPU</name>